<feature type="transmembrane region" description="Helical" evidence="7">
    <location>
        <begin position="272"/>
        <end position="289"/>
    </location>
</feature>
<dbReference type="PANTHER" id="PTHR40074">
    <property type="entry name" value="O-ACETYLTRANSFERASE WECH"/>
    <property type="match status" value="1"/>
</dbReference>
<reference evidence="9 10" key="1">
    <citation type="journal article" date="2018" name="Sci. Rep.">
        <title>Rhizobium tumorigenes sp. nov., a novel plant tumorigenic bacterium isolated from cane gall tumors on thornless blackberry.</title>
        <authorList>
            <person name="Kuzmanovi N."/>
            <person name="Smalla K."/>
            <person name="Gronow S."/>
            <person name="PuBawska J."/>
        </authorList>
    </citation>
    <scope>NUCLEOTIDE SEQUENCE [LARGE SCALE GENOMIC DNA]</scope>
    <source>
        <strain evidence="9 10">1078</strain>
    </source>
</reference>
<dbReference type="KEGG" id="rtu:PR017_10140"/>
<accession>A0AAF1K2Q0</accession>
<keyword evidence="5 7" id="KW-1133">Transmembrane helix</keyword>
<comment type="similarity">
    <text evidence="2">Belongs to the acyltransferase 3 family.</text>
</comment>
<dbReference type="Proteomes" id="UP000249499">
    <property type="component" value="Chromosome"/>
</dbReference>
<dbReference type="PANTHER" id="PTHR40074:SF2">
    <property type="entry name" value="O-ACETYLTRANSFERASE WECH"/>
    <property type="match status" value="1"/>
</dbReference>
<feature type="transmembrane region" description="Helical" evidence="7">
    <location>
        <begin position="88"/>
        <end position="110"/>
    </location>
</feature>
<feature type="transmembrane region" description="Helical" evidence="7">
    <location>
        <begin position="21"/>
        <end position="38"/>
    </location>
</feature>
<comment type="subcellular location">
    <subcellularLocation>
        <location evidence="1">Cell membrane</location>
        <topology evidence="1">Multi-pass membrane protein</topology>
    </subcellularLocation>
</comment>
<reference evidence="10" key="2">
    <citation type="journal article" date="2023" name="MicrobiologyOpen">
        <title>Genomics of the tumorigenes clade of the family Rhizobiaceae and description of Rhizobium rhododendri sp. nov.</title>
        <authorList>
            <person name="Kuzmanovic N."/>
            <person name="diCenzo G.C."/>
            <person name="Bunk B."/>
            <person name="Sproeer C."/>
            <person name="Fruehling A."/>
            <person name="Neumann-Schaal M."/>
            <person name="Overmann J."/>
            <person name="Smalla K."/>
        </authorList>
    </citation>
    <scope>NUCLEOTIDE SEQUENCE [LARGE SCALE GENOMIC DNA]</scope>
    <source>
        <strain evidence="10">1078</strain>
    </source>
</reference>
<keyword evidence="10" id="KW-1185">Reference proteome</keyword>
<proteinExistence type="inferred from homology"/>
<protein>
    <submittedName>
        <fullName evidence="9">Acyltransferase</fullName>
    </submittedName>
</protein>
<keyword evidence="9" id="KW-0808">Transferase</keyword>
<keyword evidence="4 7" id="KW-0812">Transmembrane</keyword>
<keyword evidence="3" id="KW-1003">Cell membrane</keyword>
<keyword evidence="6 7" id="KW-0472">Membrane</keyword>
<organism evidence="9 10">
    <name type="scientific">Rhizobium tumorigenes</name>
    <dbReference type="NCBI Taxonomy" id="2041385"/>
    <lineage>
        <taxon>Bacteria</taxon>
        <taxon>Pseudomonadati</taxon>
        <taxon>Pseudomonadota</taxon>
        <taxon>Alphaproteobacteria</taxon>
        <taxon>Hyphomicrobiales</taxon>
        <taxon>Rhizobiaceae</taxon>
        <taxon>Rhizobium/Agrobacterium group</taxon>
        <taxon>Rhizobium</taxon>
    </lineage>
</organism>
<feature type="transmembrane region" description="Helical" evidence="7">
    <location>
        <begin position="179"/>
        <end position="197"/>
    </location>
</feature>
<evidence type="ECO:0000256" key="7">
    <source>
        <dbReference type="SAM" id="Phobius"/>
    </source>
</evidence>
<evidence type="ECO:0000313" key="10">
    <source>
        <dbReference type="Proteomes" id="UP000249499"/>
    </source>
</evidence>
<dbReference type="GO" id="GO:0009246">
    <property type="term" value="P:enterobacterial common antigen biosynthetic process"/>
    <property type="evidence" value="ECO:0007669"/>
    <property type="project" value="TreeGrafter"/>
</dbReference>
<evidence type="ECO:0000256" key="4">
    <source>
        <dbReference type="ARBA" id="ARBA00022692"/>
    </source>
</evidence>
<dbReference type="AlphaFoldDB" id="A0AAF1K2Q0"/>
<name>A0AAF1K2Q0_9HYPH</name>
<sequence length="326" mass="36166">MADEILLARPDRNTSIDAMRYVFSFAIVLLHCLPPAQHPSYPDWAALVAIACRVAVPFFFITSGYFLRPLAKLDLSVVFKPLNRLLPIYLFWMLAYFVFLQICPIQQWSFSPRDMISGGTAFHLWFLPALGLALVLVSAGTSLIGIRATGTLCVVLAAIGVIFSSYHNVLHLPGNPQRGGLFIAPLFVYLGLCAKVGNWTLGRWAAPAIGLSYIALILEEWLIYRASHAAVFVSHDFTIATYLVGLTCFLGVRQIPRSQFVDRLAWSGRISLTVYASHVFFLWLLAPVIGNDEIWRVGLLTILSFGLATLLSLALMRIPGLQRVIV</sequence>
<evidence type="ECO:0000256" key="5">
    <source>
        <dbReference type="ARBA" id="ARBA00022989"/>
    </source>
</evidence>
<keyword evidence="9" id="KW-0012">Acyltransferase</keyword>
<dbReference type="GO" id="GO:0016413">
    <property type="term" value="F:O-acetyltransferase activity"/>
    <property type="evidence" value="ECO:0007669"/>
    <property type="project" value="TreeGrafter"/>
</dbReference>
<feature type="domain" description="Acyltransferase 3" evidence="8">
    <location>
        <begin position="14"/>
        <end position="312"/>
    </location>
</feature>
<dbReference type="Pfam" id="PF01757">
    <property type="entry name" value="Acyl_transf_3"/>
    <property type="match status" value="1"/>
</dbReference>
<feature type="transmembrane region" description="Helical" evidence="7">
    <location>
        <begin position="148"/>
        <end position="167"/>
    </location>
</feature>
<feature type="transmembrane region" description="Helical" evidence="7">
    <location>
        <begin position="230"/>
        <end position="252"/>
    </location>
</feature>
<feature type="transmembrane region" description="Helical" evidence="7">
    <location>
        <begin position="295"/>
        <end position="316"/>
    </location>
</feature>
<evidence type="ECO:0000313" key="9">
    <source>
        <dbReference type="EMBL" id="WFR94205.1"/>
    </source>
</evidence>
<evidence type="ECO:0000256" key="3">
    <source>
        <dbReference type="ARBA" id="ARBA00022475"/>
    </source>
</evidence>
<gene>
    <name evidence="9" type="ORF">PR017_10140</name>
</gene>
<feature type="transmembrane region" description="Helical" evidence="7">
    <location>
        <begin position="122"/>
        <end position="141"/>
    </location>
</feature>
<dbReference type="GO" id="GO:0005886">
    <property type="term" value="C:plasma membrane"/>
    <property type="evidence" value="ECO:0007669"/>
    <property type="project" value="UniProtKB-SubCell"/>
</dbReference>
<evidence type="ECO:0000259" key="8">
    <source>
        <dbReference type="Pfam" id="PF01757"/>
    </source>
</evidence>
<dbReference type="InterPro" id="IPR002656">
    <property type="entry name" value="Acyl_transf_3_dom"/>
</dbReference>
<feature type="transmembrane region" description="Helical" evidence="7">
    <location>
        <begin position="44"/>
        <end position="67"/>
    </location>
</feature>
<evidence type="ECO:0000256" key="1">
    <source>
        <dbReference type="ARBA" id="ARBA00004651"/>
    </source>
</evidence>
<dbReference type="EMBL" id="CP117255">
    <property type="protein sequence ID" value="WFR94205.1"/>
    <property type="molecule type" value="Genomic_DNA"/>
</dbReference>
<dbReference type="RefSeq" id="WP_161959389.1">
    <property type="nucleotide sequence ID" value="NZ_CP117255.1"/>
</dbReference>
<evidence type="ECO:0000256" key="2">
    <source>
        <dbReference type="ARBA" id="ARBA00007400"/>
    </source>
</evidence>
<evidence type="ECO:0000256" key="6">
    <source>
        <dbReference type="ARBA" id="ARBA00023136"/>
    </source>
</evidence>
<feature type="transmembrane region" description="Helical" evidence="7">
    <location>
        <begin position="204"/>
        <end position="224"/>
    </location>
</feature>